<dbReference type="Pfam" id="PF26639">
    <property type="entry name" value="Het-6_barrel"/>
    <property type="match status" value="1"/>
</dbReference>
<dbReference type="InterPro" id="IPR010730">
    <property type="entry name" value="HET"/>
</dbReference>
<proteinExistence type="predicted"/>
<feature type="region of interest" description="Disordered" evidence="1">
    <location>
        <begin position="643"/>
        <end position="664"/>
    </location>
</feature>
<evidence type="ECO:0000259" key="2">
    <source>
        <dbReference type="Pfam" id="PF06985"/>
    </source>
</evidence>
<feature type="compositionally biased region" description="Polar residues" evidence="1">
    <location>
        <begin position="643"/>
        <end position="657"/>
    </location>
</feature>
<feature type="domain" description="Heterokaryon incompatibility" evidence="2">
    <location>
        <begin position="46"/>
        <end position="217"/>
    </location>
</feature>
<accession>A0A1L7XSH5</accession>
<dbReference type="AlphaFoldDB" id="A0A1L7XSH5"/>
<evidence type="ECO:0000256" key="1">
    <source>
        <dbReference type="SAM" id="MobiDB-lite"/>
    </source>
</evidence>
<reference evidence="3 4" key="1">
    <citation type="submission" date="2016-03" db="EMBL/GenBank/DDBJ databases">
        <authorList>
            <person name="Ploux O."/>
        </authorList>
    </citation>
    <scope>NUCLEOTIDE SEQUENCE [LARGE SCALE GENOMIC DNA]</scope>
    <source>
        <strain evidence="3 4">UAMH 11012</strain>
    </source>
</reference>
<gene>
    <name evidence="3" type="ORF">PAC_17818</name>
</gene>
<evidence type="ECO:0000313" key="3">
    <source>
        <dbReference type="EMBL" id="CZR67919.1"/>
    </source>
</evidence>
<dbReference type="InterPro" id="IPR052895">
    <property type="entry name" value="HetReg/Transcr_Mod"/>
</dbReference>
<dbReference type="Proteomes" id="UP000184330">
    <property type="component" value="Unassembled WGS sequence"/>
</dbReference>
<keyword evidence="4" id="KW-1185">Reference proteome</keyword>
<dbReference type="EMBL" id="FJOG01000048">
    <property type="protein sequence ID" value="CZR67919.1"/>
    <property type="molecule type" value="Genomic_DNA"/>
</dbReference>
<evidence type="ECO:0000313" key="4">
    <source>
        <dbReference type="Proteomes" id="UP000184330"/>
    </source>
</evidence>
<organism evidence="3 4">
    <name type="scientific">Phialocephala subalpina</name>
    <dbReference type="NCBI Taxonomy" id="576137"/>
    <lineage>
        <taxon>Eukaryota</taxon>
        <taxon>Fungi</taxon>
        <taxon>Dikarya</taxon>
        <taxon>Ascomycota</taxon>
        <taxon>Pezizomycotina</taxon>
        <taxon>Leotiomycetes</taxon>
        <taxon>Helotiales</taxon>
        <taxon>Mollisiaceae</taxon>
        <taxon>Phialocephala</taxon>
        <taxon>Phialocephala fortinii species complex</taxon>
    </lineage>
</organism>
<dbReference type="PANTHER" id="PTHR24148">
    <property type="entry name" value="ANKYRIN REPEAT DOMAIN-CONTAINING PROTEIN 39 HOMOLOG-RELATED"/>
    <property type="match status" value="1"/>
</dbReference>
<dbReference type="Pfam" id="PF06985">
    <property type="entry name" value="HET"/>
    <property type="match status" value="1"/>
</dbReference>
<name>A0A1L7XSH5_9HELO</name>
<dbReference type="OrthoDB" id="2157530at2759"/>
<protein>
    <recommendedName>
        <fullName evidence="2">Heterokaryon incompatibility domain-containing protein</fullName>
    </recommendedName>
</protein>
<dbReference type="PANTHER" id="PTHR24148:SF73">
    <property type="entry name" value="HET DOMAIN PROTEIN (AFU_ORTHOLOGUE AFUA_8G01020)"/>
    <property type="match status" value="1"/>
</dbReference>
<sequence>MARVYTPLNGEKQEIRLIDLNPWSVSSSDPIELSMVTTELGRAGDFICLSYTWGEPAPRHGIKINGCDFEIRENLHAALLRLRQRHRRRRLWADAICINQEDIPERDAQVSIMQRIYHSATEVIAWIGEDNGARDEQAINFLYQLRSRAQKYFETNVFERLGGEFIESSADASSRLDKETLDWIESVTPLGFIDSVWLDLTALLSRPWFSRIWIVQEVVMGRSVTIQCGRHQLKWMDITYCALFLNEHAQVLMKIAAPRCLKSHDSGRSKLFRQSMPGYHLLSAAENIRRIASLCFRKQFHSCILEIAKPKVETYLKFAQDKSHQPSHLYGLLSIDSGAFQLFDLAPLSSNKASQQTNLSRNLDPPFEDLRFVQQYLPECKSVDELVGWVDDKIPIYITRRPESTKRISRQSLWTMVKTFRAFSATDPKDKIYALIGLAAEVEHIASLPSISYQMDVFGAFDILIDIELRGSGKLCFLSEACGLDRPEGFPSWMPLWYVNDDRWTPCDFETLELEPQILFRAAGNTKAIARRSREEKILNLSGAIVGQIEKIGDVYDGDADDADVEAVRTKWADMVGAGSAERMAQSLTALANEGRISEMELFALFKNYLQHAPFERVAYEAFQAVMLASVCKAGVELLQNPPQDKLTPTTGHTLPNGQRAEDRGTPVQNFIMSRISKVCHGRRLFVCDNGKGHKKFGLAPRAAQVGDSVALFLGANLLYIIRETSTVNESPTYGLVGDAYVHSWMNNELLRSKISIDSIPLI</sequence>